<organism evidence="2 3">
    <name type="scientific">Sulfurospirillum diekertiae</name>
    <dbReference type="NCBI Taxonomy" id="1854492"/>
    <lineage>
        <taxon>Bacteria</taxon>
        <taxon>Pseudomonadati</taxon>
        <taxon>Campylobacterota</taxon>
        <taxon>Epsilonproteobacteria</taxon>
        <taxon>Campylobacterales</taxon>
        <taxon>Sulfurospirillaceae</taxon>
        <taxon>Sulfurospirillum</taxon>
    </lineage>
</organism>
<dbReference type="Gene3D" id="1.10.3210.10">
    <property type="entry name" value="Hypothetical protein af1432"/>
    <property type="match status" value="2"/>
</dbReference>
<dbReference type="SMART" id="SM00471">
    <property type="entry name" value="HDc"/>
    <property type="match status" value="1"/>
</dbReference>
<dbReference type="SUPFAM" id="SSF109604">
    <property type="entry name" value="HD-domain/PDEase-like"/>
    <property type="match status" value="2"/>
</dbReference>
<proteinExistence type="predicted"/>
<gene>
    <name evidence="2" type="ORF">Sdiek1_2330</name>
</gene>
<dbReference type="InterPro" id="IPR052020">
    <property type="entry name" value="Cyclic_di-GMP/3'3'-cGAMP_PDE"/>
</dbReference>
<dbReference type="PANTHER" id="PTHR45228">
    <property type="entry name" value="CYCLIC DI-GMP PHOSPHODIESTERASE TM_0186-RELATED"/>
    <property type="match status" value="1"/>
</dbReference>
<evidence type="ECO:0000313" key="2">
    <source>
        <dbReference type="EMBL" id="ARU49481.1"/>
    </source>
</evidence>
<dbReference type="InterPro" id="IPR006674">
    <property type="entry name" value="HD_domain"/>
</dbReference>
<sequence>MYYQLNLREVTYVLTEALDYVGINDIHHGKRAAYIAYEIGKNMGWRQAKLDKLMLMAMLHDCGVSLTDVHNSIVCNLDWEDAQIHCDRGAKLLQSVPIYSEFSDIIALHHTHWDQFLPQIDEEIKLYANLIYLSDRIDALRSQFGAHLSQEKEYIRSIIRKYTPELFAPKLCDAFIELSHTDFFWHYLESDPLHYYFKEWVEKGKIETVPFSLLKSIASMFANIVDAKDQSNKHQSLMVASLARNIAELCHLSIGEQDEIELAALFQNLGKLRIPDAILEKSTSLSDDEQIKIKRQGFDTQIILRQIKGFDYIAKIISFYYKEMMSPPQEKSYQAKENTLIPLEASILMIANTFQTQLHGSTKETITSVEIDTILDTLITKSHQLERDTKEDIASYLKCYLEKGIEPIFYM</sequence>
<name>A0A1Y0HN07_9BACT</name>
<dbReference type="GO" id="GO:0016787">
    <property type="term" value="F:hydrolase activity"/>
    <property type="evidence" value="ECO:0007669"/>
    <property type="project" value="UniProtKB-KW"/>
</dbReference>
<dbReference type="KEGG" id="suls:Sdiek1_2330"/>
<dbReference type="EMBL" id="CP021416">
    <property type="protein sequence ID" value="ARU49481.1"/>
    <property type="molecule type" value="Genomic_DNA"/>
</dbReference>
<evidence type="ECO:0000259" key="1">
    <source>
        <dbReference type="SMART" id="SM00471"/>
    </source>
</evidence>
<dbReference type="Pfam" id="PF01966">
    <property type="entry name" value="HD"/>
    <property type="match status" value="1"/>
</dbReference>
<dbReference type="EC" id="3.1.4.-" evidence="2"/>
<dbReference type="InterPro" id="IPR003607">
    <property type="entry name" value="HD/PDEase_dom"/>
</dbReference>
<feature type="domain" description="HD/PDEase" evidence="1">
    <location>
        <begin position="21"/>
        <end position="149"/>
    </location>
</feature>
<keyword evidence="3" id="KW-1185">Reference proteome</keyword>
<reference evidence="3" key="1">
    <citation type="submission" date="2017-05" db="EMBL/GenBank/DDBJ databases">
        <title>Dechlorination kinetics govern the competition between two new strains of the genus Sulfurospirillum.</title>
        <authorList>
            <person name="Buttet G.F."/>
            <person name="Murray A.M."/>
            <person name="Goris T."/>
            <person name="Burion M."/>
            <person name="Lin B."/>
            <person name="Rolle M."/>
            <person name="Maillard J."/>
        </authorList>
    </citation>
    <scope>NUCLEOTIDE SEQUENCE [LARGE SCALE GENOMIC DNA]</scope>
    <source>
        <strain evidence="3">SL2-1</strain>
    </source>
</reference>
<dbReference type="RefSeq" id="WP_087439227.1">
    <property type="nucleotide sequence ID" value="NZ_CP021416.1"/>
</dbReference>
<protein>
    <submittedName>
        <fullName evidence="2">3'3'-cGAMP-specific phosphodiesterase 1</fullName>
        <ecNumber evidence="2">3.1.4.-</ecNumber>
    </submittedName>
</protein>
<accession>A0A1Y0HN07</accession>
<dbReference type="OrthoDB" id="9764337at2"/>
<dbReference type="AlphaFoldDB" id="A0A1Y0HN07"/>
<keyword evidence="2" id="KW-0378">Hydrolase</keyword>
<evidence type="ECO:0000313" key="3">
    <source>
        <dbReference type="Proteomes" id="UP000196005"/>
    </source>
</evidence>
<dbReference type="Pfam" id="PF13487">
    <property type="entry name" value="HD_5"/>
    <property type="match status" value="1"/>
</dbReference>
<dbReference type="PANTHER" id="PTHR45228:SF4">
    <property type="entry name" value="LIPOPROTEIN"/>
    <property type="match status" value="1"/>
</dbReference>
<dbReference type="Proteomes" id="UP000196005">
    <property type="component" value="Chromosome"/>
</dbReference>
<dbReference type="CDD" id="cd00077">
    <property type="entry name" value="HDc"/>
    <property type="match status" value="2"/>
</dbReference>